<accession>A0ABP7T4L0</accession>
<name>A0ABP7T4L0_9SPHN</name>
<keyword evidence="1" id="KW-0812">Transmembrane</keyword>
<sequence length="323" mass="34759">MLVLNPVHVMRRTRKGVFWALVAGVAAFTVLALFMVADEGGWVAWACLLFFGGGGAVVTFMGLLPPKPYQPRRSLKGWRGTDSKIVLGYKLMIVVGLALSGAALLWGFNSGFNAGLAKGLLGGLGLAGYAYYGLIAKSAHGDVDAAAVGIAADLGAKGRNSIYLAYANYGADDPQERKGNMIFLVGADRVITCHHDGHDWRSTEQPFDRIHALGLRQTEQHESCIYLEFEDGTSTLITLDPALIMTTEPRTFIRSLLELIDHWALDGAATPAAASRRRVVTDMGSEGERKPELVGQAQGIAFATPIIEEISPSFSPTARRLEV</sequence>
<organism evidence="2 3">
    <name type="scientific">Sphingomonas swuensis</name>
    <dbReference type="NCBI Taxonomy" id="977800"/>
    <lineage>
        <taxon>Bacteria</taxon>
        <taxon>Pseudomonadati</taxon>
        <taxon>Pseudomonadota</taxon>
        <taxon>Alphaproteobacteria</taxon>
        <taxon>Sphingomonadales</taxon>
        <taxon>Sphingomonadaceae</taxon>
        <taxon>Sphingomonas</taxon>
    </lineage>
</organism>
<keyword evidence="1" id="KW-1133">Transmembrane helix</keyword>
<dbReference type="RefSeq" id="WP_344707422.1">
    <property type="nucleotide sequence ID" value="NZ_BAABBQ010000001.1"/>
</dbReference>
<feature type="transmembrane region" description="Helical" evidence="1">
    <location>
        <begin position="42"/>
        <end position="64"/>
    </location>
</feature>
<feature type="transmembrane region" description="Helical" evidence="1">
    <location>
        <begin position="85"/>
        <end position="108"/>
    </location>
</feature>
<proteinExistence type="predicted"/>
<dbReference type="EMBL" id="BAABBQ010000001">
    <property type="protein sequence ID" value="GAA4020993.1"/>
    <property type="molecule type" value="Genomic_DNA"/>
</dbReference>
<protein>
    <submittedName>
        <fullName evidence="2">Uncharacterized protein</fullName>
    </submittedName>
</protein>
<gene>
    <name evidence="2" type="ORF">GCM10022280_21910</name>
</gene>
<evidence type="ECO:0000256" key="1">
    <source>
        <dbReference type="SAM" id="Phobius"/>
    </source>
</evidence>
<evidence type="ECO:0000313" key="2">
    <source>
        <dbReference type="EMBL" id="GAA4020993.1"/>
    </source>
</evidence>
<feature type="transmembrane region" description="Helical" evidence="1">
    <location>
        <begin position="16"/>
        <end position="36"/>
    </location>
</feature>
<feature type="transmembrane region" description="Helical" evidence="1">
    <location>
        <begin position="114"/>
        <end position="132"/>
    </location>
</feature>
<keyword evidence="1" id="KW-0472">Membrane</keyword>
<dbReference type="Proteomes" id="UP001500235">
    <property type="component" value="Unassembled WGS sequence"/>
</dbReference>
<keyword evidence="3" id="KW-1185">Reference proteome</keyword>
<evidence type="ECO:0000313" key="3">
    <source>
        <dbReference type="Proteomes" id="UP001500235"/>
    </source>
</evidence>
<reference evidence="3" key="1">
    <citation type="journal article" date="2019" name="Int. J. Syst. Evol. Microbiol.">
        <title>The Global Catalogue of Microorganisms (GCM) 10K type strain sequencing project: providing services to taxonomists for standard genome sequencing and annotation.</title>
        <authorList>
            <consortium name="The Broad Institute Genomics Platform"/>
            <consortium name="The Broad Institute Genome Sequencing Center for Infectious Disease"/>
            <person name="Wu L."/>
            <person name="Ma J."/>
        </authorList>
    </citation>
    <scope>NUCLEOTIDE SEQUENCE [LARGE SCALE GENOMIC DNA]</scope>
    <source>
        <strain evidence="3">JCM 17563</strain>
    </source>
</reference>
<comment type="caution">
    <text evidence="2">The sequence shown here is derived from an EMBL/GenBank/DDBJ whole genome shotgun (WGS) entry which is preliminary data.</text>
</comment>